<keyword evidence="3" id="KW-1185">Reference proteome</keyword>
<evidence type="ECO:0000313" key="2">
    <source>
        <dbReference type="EMBL" id="KAF5841005.1"/>
    </source>
</evidence>
<evidence type="ECO:0000256" key="1">
    <source>
        <dbReference type="SAM" id="MobiDB-lite"/>
    </source>
</evidence>
<feature type="region of interest" description="Disordered" evidence="1">
    <location>
        <begin position="71"/>
        <end position="107"/>
    </location>
</feature>
<dbReference type="PANTHER" id="PTHR31152">
    <property type="entry name" value="PLAC8 FAMILY PROTEIN"/>
    <property type="match status" value="1"/>
</dbReference>
<organism evidence="2 3">
    <name type="scientific">Dunaliella salina</name>
    <name type="common">Green alga</name>
    <name type="synonym">Protococcus salinus</name>
    <dbReference type="NCBI Taxonomy" id="3046"/>
    <lineage>
        <taxon>Eukaryota</taxon>
        <taxon>Viridiplantae</taxon>
        <taxon>Chlorophyta</taxon>
        <taxon>core chlorophytes</taxon>
        <taxon>Chlorophyceae</taxon>
        <taxon>CS clade</taxon>
        <taxon>Chlamydomonadales</taxon>
        <taxon>Dunaliellaceae</taxon>
        <taxon>Dunaliella</taxon>
    </lineage>
</organism>
<gene>
    <name evidence="2" type="ORF">DUNSADRAFT_14712</name>
</gene>
<protein>
    <submittedName>
        <fullName evidence="2">Uncharacterized protein</fullName>
    </submittedName>
</protein>
<proteinExistence type="predicted"/>
<name>A0ABQ7H2C3_DUNSA</name>
<feature type="compositionally biased region" description="Pro residues" evidence="1">
    <location>
        <begin position="77"/>
        <end position="107"/>
    </location>
</feature>
<dbReference type="EMBL" id="MU069497">
    <property type="protein sequence ID" value="KAF5841005.1"/>
    <property type="molecule type" value="Genomic_DNA"/>
</dbReference>
<comment type="caution">
    <text evidence="2">The sequence shown here is derived from an EMBL/GenBank/DDBJ whole genome shotgun (WGS) entry which is preliminary data.</text>
</comment>
<sequence>MQYVACLCHIAACVTGSGELQEAARLVDCLADLMWCTVCGCMQTQHKIELDERDKNPGMSPVMAPPIQAIAAGGHAYPPPPPPGAYPPPYPNPPPGSHPYLPPPPGGYPYAPGPPPPACYPPPTYPDPVYGINYGAPPPQHKMSK</sequence>
<reference evidence="2" key="1">
    <citation type="submission" date="2017-08" db="EMBL/GenBank/DDBJ databases">
        <authorList>
            <person name="Polle J.E."/>
            <person name="Barry K."/>
            <person name="Cushman J."/>
            <person name="Schmutz J."/>
            <person name="Tran D."/>
            <person name="Hathwaick L.T."/>
            <person name="Yim W.C."/>
            <person name="Jenkins J."/>
            <person name="Mckie-Krisberg Z.M."/>
            <person name="Prochnik S."/>
            <person name="Lindquist E."/>
            <person name="Dockter R.B."/>
            <person name="Adam C."/>
            <person name="Molina H."/>
            <person name="Bunkerborg J."/>
            <person name="Jin E."/>
            <person name="Buchheim M."/>
            <person name="Magnuson J."/>
        </authorList>
    </citation>
    <scope>NUCLEOTIDE SEQUENCE</scope>
    <source>
        <strain evidence="2">CCAP 19/18</strain>
    </source>
</reference>
<accession>A0ABQ7H2C3</accession>
<dbReference type="PANTHER" id="PTHR31152:SF1">
    <property type="entry name" value="PLAC8 FAMILY PROTEIN"/>
    <property type="match status" value="1"/>
</dbReference>
<evidence type="ECO:0000313" key="3">
    <source>
        <dbReference type="Proteomes" id="UP000815325"/>
    </source>
</evidence>
<dbReference type="Proteomes" id="UP000815325">
    <property type="component" value="Unassembled WGS sequence"/>
</dbReference>